<evidence type="ECO:0000256" key="1">
    <source>
        <dbReference type="ARBA" id="ARBA00010982"/>
    </source>
</evidence>
<evidence type="ECO:0000256" key="2">
    <source>
        <dbReference type="ARBA" id="ARBA00022679"/>
    </source>
</evidence>
<dbReference type="InterPro" id="IPR016039">
    <property type="entry name" value="Thiolase-like"/>
</dbReference>
<evidence type="ECO:0000313" key="8">
    <source>
        <dbReference type="Proteomes" id="UP000252586"/>
    </source>
</evidence>
<dbReference type="STRING" id="1210090.GCA_001613185_05647"/>
<comment type="similarity">
    <text evidence="1 4">Belongs to the thiolase-like superfamily. Thiolase family.</text>
</comment>
<evidence type="ECO:0000256" key="3">
    <source>
        <dbReference type="ARBA" id="ARBA00023315"/>
    </source>
</evidence>
<feature type="domain" description="Thiolase N-terminal" evidence="5">
    <location>
        <begin position="14"/>
        <end position="223"/>
    </location>
</feature>
<dbReference type="OrthoDB" id="9764638at2"/>
<evidence type="ECO:0000256" key="4">
    <source>
        <dbReference type="RuleBase" id="RU003557"/>
    </source>
</evidence>
<dbReference type="Pfam" id="PF02803">
    <property type="entry name" value="Thiolase_C"/>
    <property type="match status" value="1"/>
</dbReference>
<proteinExistence type="inferred from homology"/>
<dbReference type="PANTHER" id="PTHR43365:SF1">
    <property type="entry name" value="ACETYL-COA C-ACYLTRANSFERASE"/>
    <property type="match status" value="1"/>
</dbReference>
<keyword evidence="3 4" id="KW-0012">Acyltransferase</keyword>
<sequence>MDGVYVYDAIRLPRARVRRAGGTLAQVPPHRLIAHLLSALEKRHGVANSVEEVVLGIGTVTGEQAGDLARVAVQAAGWPDAVPGAVVSRLCCSGIDALGRAAAAVSCGMSDLVVAGGVESMSRVPMLSDRPLFAADESLGDTTGFVTIGVSADLTAAVSGFTRDHLDRYAVEAHRRASEAPEQPGIVAYQDSERFLERDEGARAGLGLDALSALPALFTEDPGWARIARELPDLPRPEAGLHTLATAPALCDSASAALVGSEAAGAAHGLRRRARIVAVTHAAVRSPLLTATVEASRRALAAAGIAAADLDVVEVNESFAVTPLLLTRELALDPGIVNTDGGALAFGHPLGATGGILLTTALDRLERTGGTHALITVPAALGLGSALVLRRE</sequence>
<dbReference type="Proteomes" id="UP000252586">
    <property type="component" value="Unassembled WGS sequence"/>
</dbReference>
<dbReference type="Gene3D" id="3.40.47.10">
    <property type="match status" value="2"/>
</dbReference>
<evidence type="ECO:0000259" key="6">
    <source>
        <dbReference type="Pfam" id="PF02803"/>
    </source>
</evidence>
<dbReference type="PIRSF" id="PIRSF000429">
    <property type="entry name" value="Ac-CoA_Ac_transf"/>
    <property type="match status" value="1"/>
</dbReference>
<dbReference type="PANTHER" id="PTHR43365">
    <property type="entry name" value="BLR7806 PROTEIN"/>
    <property type="match status" value="1"/>
</dbReference>
<dbReference type="RefSeq" id="WP_067512946.1">
    <property type="nucleotide sequence ID" value="NZ_CP107943.1"/>
</dbReference>
<dbReference type="PROSITE" id="PS00737">
    <property type="entry name" value="THIOLASE_2"/>
    <property type="match status" value="1"/>
</dbReference>
<keyword evidence="2 4" id="KW-0808">Transferase</keyword>
<feature type="domain" description="Thiolase C-terminal" evidence="6">
    <location>
        <begin position="272"/>
        <end position="390"/>
    </location>
</feature>
<dbReference type="InterPro" id="IPR020616">
    <property type="entry name" value="Thiolase_N"/>
</dbReference>
<evidence type="ECO:0000313" key="7">
    <source>
        <dbReference type="EMBL" id="RBO96584.1"/>
    </source>
</evidence>
<comment type="caution">
    <text evidence="7">The sequence shown here is derived from an EMBL/GenBank/DDBJ whole genome shotgun (WGS) entry which is preliminary data.</text>
</comment>
<dbReference type="InterPro" id="IPR002155">
    <property type="entry name" value="Thiolase"/>
</dbReference>
<dbReference type="InterPro" id="IPR020617">
    <property type="entry name" value="Thiolase_C"/>
</dbReference>
<organism evidence="7 8">
    <name type="scientific">Nocardia puris</name>
    <dbReference type="NCBI Taxonomy" id="208602"/>
    <lineage>
        <taxon>Bacteria</taxon>
        <taxon>Bacillati</taxon>
        <taxon>Actinomycetota</taxon>
        <taxon>Actinomycetes</taxon>
        <taxon>Mycobacteriales</taxon>
        <taxon>Nocardiaceae</taxon>
        <taxon>Nocardia</taxon>
    </lineage>
</organism>
<evidence type="ECO:0000259" key="5">
    <source>
        <dbReference type="Pfam" id="PF00108"/>
    </source>
</evidence>
<dbReference type="EMBL" id="QNRE01000001">
    <property type="protein sequence ID" value="RBO96584.1"/>
    <property type="molecule type" value="Genomic_DNA"/>
</dbReference>
<dbReference type="SUPFAM" id="SSF53901">
    <property type="entry name" value="Thiolase-like"/>
    <property type="match status" value="2"/>
</dbReference>
<name>A0A366E4Z9_9NOCA</name>
<dbReference type="Pfam" id="PF00108">
    <property type="entry name" value="Thiolase_N"/>
    <property type="match status" value="1"/>
</dbReference>
<keyword evidence="8" id="KW-1185">Reference proteome</keyword>
<dbReference type="InterPro" id="IPR020613">
    <property type="entry name" value="Thiolase_CS"/>
</dbReference>
<reference evidence="7 8" key="1">
    <citation type="submission" date="2018-06" db="EMBL/GenBank/DDBJ databases">
        <title>Genomic Encyclopedia of Type Strains, Phase IV (KMG-IV): sequencing the most valuable type-strain genomes for metagenomic binning, comparative biology and taxonomic classification.</title>
        <authorList>
            <person name="Goeker M."/>
        </authorList>
    </citation>
    <scope>NUCLEOTIDE SEQUENCE [LARGE SCALE GENOMIC DNA]</scope>
    <source>
        <strain evidence="7 8">DSM 44599</strain>
    </source>
</reference>
<accession>A0A366E4Z9</accession>
<gene>
    <name evidence="7" type="ORF">DFR74_101599</name>
</gene>
<protein>
    <submittedName>
        <fullName evidence="7">Acetyl-CoA C-acetyltransferase</fullName>
    </submittedName>
</protein>
<dbReference type="CDD" id="cd00751">
    <property type="entry name" value="thiolase"/>
    <property type="match status" value="1"/>
</dbReference>
<dbReference type="NCBIfam" id="TIGR01930">
    <property type="entry name" value="AcCoA-C-Actrans"/>
    <property type="match status" value="1"/>
</dbReference>
<dbReference type="GO" id="GO:0016747">
    <property type="term" value="F:acyltransferase activity, transferring groups other than amino-acyl groups"/>
    <property type="evidence" value="ECO:0007669"/>
    <property type="project" value="InterPro"/>
</dbReference>
<dbReference type="AlphaFoldDB" id="A0A366E4Z9"/>